<sequence length="102" mass="11341">MALKLHGGILLDIAPAQLFVVVSDQGNQYLCFTLVPDEHQTVLGAMQQVNTQFLSNEAKSQHSSSAALRGGQQPRQPVYMCFTIVLDEHLMLRTLQQIFARS</sequence>
<protein>
    <recommendedName>
        <fullName evidence="4">Longin domain-containing protein</fullName>
    </recommendedName>
</protein>
<dbReference type="OrthoDB" id="1710038at2759"/>
<gene>
    <name evidence="2" type="ORF">EJB05_10607</name>
</gene>
<organism evidence="2 3">
    <name type="scientific">Eragrostis curvula</name>
    <name type="common">weeping love grass</name>
    <dbReference type="NCBI Taxonomy" id="38414"/>
    <lineage>
        <taxon>Eukaryota</taxon>
        <taxon>Viridiplantae</taxon>
        <taxon>Streptophyta</taxon>
        <taxon>Embryophyta</taxon>
        <taxon>Tracheophyta</taxon>
        <taxon>Spermatophyta</taxon>
        <taxon>Magnoliopsida</taxon>
        <taxon>Liliopsida</taxon>
        <taxon>Poales</taxon>
        <taxon>Poaceae</taxon>
        <taxon>PACMAD clade</taxon>
        <taxon>Chloridoideae</taxon>
        <taxon>Eragrostideae</taxon>
        <taxon>Eragrostidinae</taxon>
        <taxon>Eragrostis</taxon>
    </lineage>
</organism>
<feature type="signal peptide" evidence="1">
    <location>
        <begin position="1"/>
        <end position="16"/>
    </location>
</feature>
<dbReference type="Proteomes" id="UP000324897">
    <property type="component" value="Chromosome 4"/>
</dbReference>
<evidence type="ECO:0000313" key="2">
    <source>
        <dbReference type="EMBL" id="TVU37299.1"/>
    </source>
</evidence>
<dbReference type="AlphaFoldDB" id="A0A5J9VM22"/>
<accession>A0A5J9VM22</accession>
<evidence type="ECO:0008006" key="4">
    <source>
        <dbReference type="Google" id="ProtNLM"/>
    </source>
</evidence>
<proteinExistence type="predicted"/>
<feature type="chain" id="PRO_5023940293" description="Longin domain-containing protein" evidence="1">
    <location>
        <begin position="17"/>
        <end position="102"/>
    </location>
</feature>
<keyword evidence="3" id="KW-1185">Reference proteome</keyword>
<evidence type="ECO:0000256" key="1">
    <source>
        <dbReference type="SAM" id="SignalP"/>
    </source>
</evidence>
<name>A0A5J9VM22_9POAL</name>
<dbReference type="EMBL" id="RWGY01000007">
    <property type="protein sequence ID" value="TVU37299.1"/>
    <property type="molecule type" value="Genomic_DNA"/>
</dbReference>
<evidence type="ECO:0000313" key="3">
    <source>
        <dbReference type="Proteomes" id="UP000324897"/>
    </source>
</evidence>
<reference evidence="2 3" key="1">
    <citation type="journal article" date="2019" name="Sci. Rep.">
        <title>A high-quality genome of Eragrostis curvula grass provides insights into Poaceae evolution and supports new strategies to enhance forage quality.</title>
        <authorList>
            <person name="Carballo J."/>
            <person name="Santos B.A.C.M."/>
            <person name="Zappacosta D."/>
            <person name="Garbus I."/>
            <person name="Selva J.P."/>
            <person name="Gallo C.A."/>
            <person name="Diaz A."/>
            <person name="Albertini E."/>
            <person name="Caccamo M."/>
            <person name="Echenique V."/>
        </authorList>
    </citation>
    <scope>NUCLEOTIDE SEQUENCE [LARGE SCALE GENOMIC DNA]</scope>
    <source>
        <strain evidence="3">cv. Victoria</strain>
        <tissue evidence="2">Leaf</tissue>
    </source>
</reference>
<feature type="non-terminal residue" evidence="2">
    <location>
        <position position="1"/>
    </location>
</feature>
<keyword evidence="1" id="KW-0732">Signal</keyword>
<comment type="caution">
    <text evidence="2">The sequence shown here is derived from an EMBL/GenBank/DDBJ whole genome shotgun (WGS) entry which is preliminary data.</text>
</comment>
<dbReference type="Gramene" id="TVU37299">
    <property type="protein sequence ID" value="TVU37299"/>
    <property type="gene ID" value="EJB05_10607"/>
</dbReference>